<keyword evidence="3" id="KW-0804">Transcription</keyword>
<sequence length="286" mass="32144">MTKQTDLENRIIRVQHELSAGERRLAAVIVELEGNISGFTGGELSEMAGVSPSTAARFFRRLGYVSYQEARTEARDSAVKGSPLDVYREKNRKEGHSSDFLAYIEQEKKNLTLTYTEISEEMLKKSSDIIKNAGKVYIIGFRNSYAIALYLRNQLAILRQNIRLIPAPGEDVATDLTDQQPDDVLLVVGLRRRTVTLSKIISHFHKNGGKIVMLTDPSASSWQEERVVTLRCITESPGVFDSYATPMCVLNYLLSLLQKSYSSHVEKRFSEVESIRNEIYGTGSLL</sequence>
<dbReference type="InterPro" id="IPR036388">
    <property type="entry name" value="WH-like_DNA-bd_sf"/>
</dbReference>
<reference evidence="5 6" key="1">
    <citation type="submission" date="2022-11" db="EMBL/GenBank/DDBJ databases">
        <title>Genome sequencing of Acetobacter type strain.</title>
        <authorList>
            <person name="Heo J."/>
            <person name="Lee D."/>
            <person name="Han B.-H."/>
            <person name="Hong S.-B."/>
            <person name="Kwon S.-W."/>
        </authorList>
    </citation>
    <scope>NUCLEOTIDE SEQUENCE [LARGE SCALE GENOMIC DNA]</scope>
    <source>
        <strain evidence="5 6">KACC 21253</strain>
    </source>
</reference>
<proteinExistence type="predicted"/>
<dbReference type="SUPFAM" id="SSF46689">
    <property type="entry name" value="Homeodomain-like"/>
    <property type="match status" value="1"/>
</dbReference>
<dbReference type="Proteomes" id="UP001301152">
    <property type="component" value="Unassembled WGS sequence"/>
</dbReference>
<dbReference type="PANTHER" id="PTHR30514">
    <property type="entry name" value="GLUCOKINASE"/>
    <property type="match status" value="1"/>
</dbReference>
<evidence type="ECO:0000313" key="5">
    <source>
        <dbReference type="EMBL" id="MCX2563111.1"/>
    </source>
</evidence>
<dbReference type="InterPro" id="IPR001347">
    <property type="entry name" value="SIS_dom"/>
</dbReference>
<dbReference type="InterPro" id="IPR047640">
    <property type="entry name" value="RpiR-like"/>
</dbReference>
<keyword evidence="6" id="KW-1185">Reference proteome</keyword>
<evidence type="ECO:0000256" key="2">
    <source>
        <dbReference type="ARBA" id="ARBA00023125"/>
    </source>
</evidence>
<feature type="domain" description="HTH rpiR-type" evidence="4">
    <location>
        <begin position="5"/>
        <end position="81"/>
    </location>
</feature>
<protein>
    <submittedName>
        <fullName evidence="5">MurR/RpiR family transcriptional regulator</fullName>
    </submittedName>
</protein>
<evidence type="ECO:0000313" key="6">
    <source>
        <dbReference type="Proteomes" id="UP001301152"/>
    </source>
</evidence>
<dbReference type="PANTHER" id="PTHR30514:SF18">
    <property type="entry name" value="RPIR-FAMILY TRANSCRIPTIONAL REGULATOR"/>
    <property type="match status" value="1"/>
</dbReference>
<dbReference type="PROSITE" id="PS51071">
    <property type="entry name" value="HTH_RPIR"/>
    <property type="match status" value="1"/>
</dbReference>
<evidence type="ECO:0000256" key="3">
    <source>
        <dbReference type="ARBA" id="ARBA00023163"/>
    </source>
</evidence>
<evidence type="ECO:0000259" key="4">
    <source>
        <dbReference type="PROSITE" id="PS51071"/>
    </source>
</evidence>
<dbReference type="Pfam" id="PF01380">
    <property type="entry name" value="SIS"/>
    <property type="match status" value="1"/>
</dbReference>
<dbReference type="Gene3D" id="3.40.50.10490">
    <property type="entry name" value="Glucose-6-phosphate isomerase like protein, domain 1"/>
    <property type="match status" value="1"/>
</dbReference>
<dbReference type="Gene3D" id="1.10.10.10">
    <property type="entry name" value="Winged helix-like DNA-binding domain superfamily/Winged helix DNA-binding domain"/>
    <property type="match status" value="1"/>
</dbReference>
<dbReference type="EMBL" id="JAPIUZ010000001">
    <property type="protein sequence ID" value="MCX2563111.1"/>
    <property type="molecule type" value="Genomic_DNA"/>
</dbReference>
<comment type="caution">
    <text evidence="5">The sequence shown here is derived from an EMBL/GenBank/DDBJ whole genome shotgun (WGS) entry which is preliminary data.</text>
</comment>
<keyword evidence="1" id="KW-0805">Transcription regulation</keyword>
<accession>A0ABT3QCW2</accession>
<name>A0ABT3QCW2_9PROT</name>
<dbReference type="InterPro" id="IPR009057">
    <property type="entry name" value="Homeodomain-like_sf"/>
</dbReference>
<dbReference type="RefSeq" id="WP_173560093.1">
    <property type="nucleotide sequence ID" value="NZ_JAERKX010000005.1"/>
</dbReference>
<dbReference type="InterPro" id="IPR035472">
    <property type="entry name" value="RpiR-like_SIS"/>
</dbReference>
<organism evidence="5 6">
    <name type="scientific">Acetobacter thailandicus</name>
    <dbReference type="NCBI Taxonomy" id="1502842"/>
    <lineage>
        <taxon>Bacteria</taxon>
        <taxon>Pseudomonadati</taxon>
        <taxon>Pseudomonadota</taxon>
        <taxon>Alphaproteobacteria</taxon>
        <taxon>Acetobacterales</taxon>
        <taxon>Acetobacteraceae</taxon>
        <taxon>Acetobacter</taxon>
    </lineage>
</organism>
<dbReference type="InterPro" id="IPR046348">
    <property type="entry name" value="SIS_dom_sf"/>
</dbReference>
<keyword evidence="2" id="KW-0238">DNA-binding</keyword>
<evidence type="ECO:0000256" key="1">
    <source>
        <dbReference type="ARBA" id="ARBA00023015"/>
    </source>
</evidence>
<dbReference type="InterPro" id="IPR000281">
    <property type="entry name" value="HTH_RpiR"/>
</dbReference>
<dbReference type="SUPFAM" id="SSF53697">
    <property type="entry name" value="SIS domain"/>
    <property type="match status" value="1"/>
</dbReference>
<gene>
    <name evidence="5" type="ORF">OQ497_03935</name>
</gene>
<dbReference type="CDD" id="cd05013">
    <property type="entry name" value="SIS_RpiR"/>
    <property type="match status" value="1"/>
</dbReference>